<dbReference type="EMBL" id="JASCZI010242517">
    <property type="protein sequence ID" value="MED6211318.1"/>
    <property type="molecule type" value="Genomic_DNA"/>
</dbReference>
<dbReference type="Proteomes" id="UP001341840">
    <property type="component" value="Unassembled WGS sequence"/>
</dbReference>
<keyword evidence="4" id="KW-1185">Reference proteome</keyword>
<reference evidence="3 4" key="1">
    <citation type="journal article" date="2023" name="Plants (Basel)">
        <title>Bridging the Gap: Combining Genomics and Transcriptomics Approaches to Understand Stylosanthes scabra, an Orphan Legume from the Brazilian Caatinga.</title>
        <authorList>
            <person name="Ferreira-Neto J.R.C."/>
            <person name="da Silva M.D."/>
            <person name="Binneck E."/>
            <person name="de Melo N.F."/>
            <person name="da Silva R.H."/>
            <person name="de Melo A.L.T.M."/>
            <person name="Pandolfi V."/>
            <person name="Bustamante F.O."/>
            <person name="Brasileiro-Vidal A.C."/>
            <person name="Benko-Iseppon A.M."/>
        </authorList>
    </citation>
    <scope>NUCLEOTIDE SEQUENCE [LARGE SCALE GENOMIC DNA]</scope>
    <source>
        <tissue evidence="3">Leaves</tissue>
    </source>
</reference>
<organism evidence="3 4">
    <name type="scientific">Stylosanthes scabra</name>
    <dbReference type="NCBI Taxonomy" id="79078"/>
    <lineage>
        <taxon>Eukaryota</taxon>
        <taxon>Viridiplantae</taxon>
        <taxon>Streptophyta</taxon>
        <taxon>Embryophyta</taxon>
        <taxon>Tracheophyta</taxon>
        <taxon>Spermatophyta</taxon>
        <taxon>Magnoliopsida</taxon>
        <taxon>eudicotyledons</taxon>
        <taxon>Gunneridae</taxon>
        <taxon>Pentapetalae</taxon>
        <taxon>rosids</taxon>
        <taxon>fabids</taxon>
        <taxon>Fabales</taxon>
        <taxon>Fabaceae</taxon>
        <taxon>Papilionoideae</taxon>
        <taxon>50 kb inversion clade</taxon>
        <taxon>dalbergioids sensu lato</taxon>
        <taxon>Dalbergieae</taxon>
        <taxon>Pterocarpus clade</taxon>
        <taxon>Stylosanthes</taxon>
    </lineage>
</organism>
<evidence type="ECO:0000256" key="1">
    <source>
        <dbReference type="SAM" id="Coils"/>
    </source>
</evidence>
<evidence type="ECO:0000313" key="3">
    <source>
        <dbReference type="EMBL" id="MED6211318.1"/>
    </source>
</evidence>
<dbReference type="PANTHER" id="PTHR33248">
    <property type="entry name" value="ZINC ION-BINDING PROTEIN"/>
    <property type="match status" value="1"/>
</dbReference>
<gene>
    <name evidence="3" type="ORF">PIB30_072561</name>
</gene>
<keyword evidence="2" id="KW-0812">Transmembrane</keyword>
<keyword evidence="1" id="KW-0175">Coiled coil</keyword>
<proteinExistence type="predicted"/>
<evidence type="ECO:0000313" key="4">
    <source>
        <dbReference type="Proteomes" id="UP001341840"/>
    </source>
</evidence>
<feature type="transmembrane region" description="Helical" evidence="2">
    <location>
        <begin position="141"/>
        <end position="158"/>
    </location>
</feature>
<name>A0ABU6YQG8_9FABA</name>
<protein>
    <recommendedName>
        <fullName evidence="5">Zinc finger GRF-type domain-containing protein</fullName>
    </recommendedName>
</protein>
<accession>A0ABU6YQG8</accession>
<evidence type="ECO:0008006" key="5">
    <source>
        <dbReference type="Google" id="ProtNLM"/>
    </source>
</evidence>
<comment type="caution">
    <text evidence="3">The sequence shown here is derived from an EMBL/GenBank/DDBJ whole genome shotgun (WGS) entry which is preliminary data.</text>
</comment>
<evidence type="ECO:0000256" key="2">
    <source>
        <dbReference type="SAM" id="Phobius"/>
    </source>
</evidence>
<feature type="coiled-coil region" evidence="1">
    <location>
        <begin position="104"/>
        <end position="131"/>
    </location>
</feature>
<keyword evidence="2" id="KW-1133">Transmembrane helix</keyword>
<keyword evidence="2" id="KW-0472">Membrane</keyword>
<sequence>MSRRPHSLETKSRILGDYSIGGDSRACTVSTDSVEQPRMKKFASPRCYCGSYAIIFQSCTKLNPDRFFLGCPNYNTSQAHCKYFYWLDTLVEENIEEGSSGRNTIFMKNRLKELEKRVMELEIELKIKLKNEVRRIQDNKCLRFAIVGLIIILLVLAIKGMF</sequence>